<name>A0AAU4K1A8_9NOCA</name>
<protein>
    <submittedName>
        <fullName evidence="2">Antitoxin</fullName>
    </submittedName>
</protein>
<dbReference type="RefSeq" id="WP_045820880.1">
    <property type="nucleotide sequence ID" value="NZ_CP108021.1"/>
</dbReference>
<keyword evidence="3" id="KW-1185">Reference proteome</keyword>
<evidence type="ECO:0000256" key="1">
    <source>
        <dbReference type="SAM" id="MobiDB-lite"/>
    </source>
</evidence>
<dbReference type="InterPro" id="IPR028037">
    <property type="entry name" value="Antitoxin_Rv0909/MT0933"/>
</dbReference>
<organism evidence="2 3">
    <name type="scientific">Williamsia herbipolensis</name>
    <dbReference type="NCBI Taxonomy" id="1603258"/>
    <lineage>
        <taxon>Bacteria</taxon>
        <taxon>Bacillati</taxon>
        <taxon>Actinomycetota</taxon>
        <taxon>Actinomycetes</taxon>
        <taxon>Mycobacteriales</taxon>
        <taxon>Nocardiaceae</taxon>
        <taxon>Williamsia</taxon>
    </lineage>
</organism>
<gene>
    <name evidence="2" type="ORF">OG579_19370</name>
</gene>
<evidence type="ECO:0000313" key="3">
    <source>
        <dbReference type="Proteomes" id="UP001432128"/>
    </source>
</evidence>
<dbReference type="Proteomes" id="UP001432128">
    <property type="component" value="Chromosome"/>
</dbReference>
<dbReference type="Pfam" id="PF14013">
    <property type="entry name" value="MT0933_antitox"/>
    <property type="match status" value="1"/>
</dbReference>
<dbReference type="EMBL" id="CP108021">
    <property type="protein sequence ID" value="WUM19827.1"/>
    <property type="molecule type" value="Genomic_DNA"/>
</dbReference>
<evidence type="ECO:0000313" key="2">
    <source>
        <dbReference type="EMBL" id="WUM19827.1"/>
    </source>
</evidence>
<proteinExistence type="predicted"/>
<feature type="region of interest" description="Disordered" evidence="1">
    <location>
        <begin position="34"/>
        <end position="59"/>
    </location>
</feature>
<dbReference type="AlphaFoldDB" id="A0AAU4K1A8"/>
<sequence>MDFKQLTNKAKTLVSKNSQYIDKGADAIDKATKGKYTSQVAKGRDAAKDAAKKLGDQPK</sequence>
<dbReference type="KEGG" id="whr:OG579_19370"/>
<feature type="compositionally biased region" description="Basic and acidic residues" evidence="1">
    <location>
        <begin position="42"/>
        <end position="59"/>
    </location>
</feature>
<accession>A0AAU4K1A8</accession>
<reference evidence="2 3" key="1">
    <citation type="submission" date="2022-10" db="EMBL/GenBank/DDBJ databases">
        <title>The complete genomes of actinobacterial strains from the NBC collection.</title>
        <authorList>
            <person name="Joergensen T.S."/>
            <person name="Alvarez Arevalo M."/>
            <person name="Sterndorff E.B."/>
            <person name="Faurdal D."/>
            <person name="Vuksanovic O."/>
            <person name="Mourched A.-S."/>
            <person name="Charusanti P."/>
            <person name="Shaw S."/>
            <person name="Blin K."/>
            <person name="Weber T."/>
        </authorList>
    </citation>
    <scope>NUCLEOTIDE SEQUENCE [LARGE SCALE GENOMIC DNA]</scope>
    <source>
        <strain evidence="2 3">NBC_00319</strain>
    </source>
</reference>